<feature type="domain" description="DUF4145" evidence="1">
    <location>
        <begin position="170"/>
        <end position="243"/>
    </location>
</feature>
<reference evidence="2 3" key="1">
    <citation type="submission" date="2015-06" db="EMBL/GenBank/DDBJ databases">
        <title>Genome sequence of Pseudoalteromonas aliena.</title>
        <authorList>
            <person name="Xie B.-B."/>
            <person name="Rong J.-C."/>
            <person name="Qin Q.-L."/>
            <person name="Zhang Y.-Z."/>
        </authorList>
    </citation>
    <scope>NUCLEOTIDE SEQUENCE [LARGE SCALE GENOMIC DNA]</scope>
    <source>
        <strain evidence="2 3">SW19</strain>
    </source>
</reference>
<dbReference type="RefSeq" id="WP_182758910.1">
    <property type="nucleotide sequence ID" value="NZ_AQGU01000026.1"/>
</dbReference>
<evidence type="ECO:0000259" key="1">
    <source>
        <dbReference type="Pfam" id="PF13643"/>
    </source>
</evidence>
<accession>A0ABR9E193</accession>
<name>A0ABR9E193_9GAMM</name>
<dbReference type="EMBL" id="AQGU01000026">
    <property type="protein sequence ID" value="MBE0360143.1"/>
    <property type="molecule type" value="Genomic_DNA"/>
</dbReference>
<comment type="caution">
    <text evidence="2">The sequence shown here is derived from an EMBL/GenBank/DDBJ whole genome shotgun (WGS) entry which is preliminary data.</text>
</comment>
<dbReference type="Pfam" id="PF13643">
    <property type="entry name" value="DUF4145"/>
    <property type="match status" value="1"/>
</dbReference>
<proteinExistence type="predicted"/>
<sequence length="295" mass="34065">MDIELWKRISGFIDLDSYPELPCPHCNQYSLKLSKESVQSRPVNKEHLLITSRKYRFEKERKQALIDKSREVSNKSEGLLIPLLLTFTNAYAEAVEPTNGNTFIFNSFFECANCQQNISASGMLLEHQTGMSQSSSKARQIKVEHFSPSIFIFPISENVPKHIAEELLDAFKHFHFDPPSSASKLRRAIENFCKDMQVEGNNLGRMIKSLEKTHPEEAKYLDALRQIGNEGTHGSDVAELDLLYAFQVFQFVLELYDRNARYNELTHVYDKLAKKYEKKKQPQQLPKLEQLDNTK</sequence>
<keyword evidence="3" id="KW-1185">Reference proteome</keyword>
<organism evidence="2 3">
    <name type="scientific">Pseudoalteromonas aliena SW19</name>
    <dbReference type="NCBI Taxonomy" id="1314866"/>
    <lineage>
        <taxon>Bacteria</taxon>
        <taxon>Pseudomonadati</taxon>
        <taxon>Pseudomonadota</taxon>
        <taxon>Gammaproteobacteria</taxon>
        <taxon>Alteromonadales</taxon>
        <taxon>Pseudoalteromonadaceae</taxon>
        <taxon>Pseudoalteromonas</taxon>
    </lineage>
</organism>
<dbReference type="InterPro" id="IPR025285">
    <property type="entry name" value="DUF4145"/>
</dbReference>
<protein>
    <recommendedName>
        <fullName evidence="1">DUF4145 domain-containing protein</fullName>
    </recommendedName>
</protein>
<evidence type="ECO:0000313" key="2">
    <source>
        <dbReference type="EMBL" id="MBE0360143.1"/>
    </source>
</evidence>
<dbReference type="Proteomes" id="UP000648482">
    <property type="component" value="Unassembled WGS sequence"/>
</dbReference>
<evidence type="ECO:0000313" key="3">
    <source>
        <dbReference type="Proteomes" id="UP000648482"/>
    </source>
</evidence>
<gene>
    <name evidence="2" type="ORF">PALI_a2076</name>
</gene>